<dbReference type="EMBL" id="JAAVMX010000004">
    <property type="protein sequence ID" value="KAF4509342.1"/>
    <property type="molecule type" value="Genomic_DNA"/>
</dbReference>
<gene>
    <name evidence="2" type="ORF">G6O67_003520</name>
</gene>
<proteinExistence type="predicted"/>
<evidence type="ECO:0000313" key="3">
    <source>
        <dbReference type="Proteomes" id="UP000557566"/>
    </source>
</evidence>
<feature type="compositionally biased region" description="Polar residues" evidence="1">
    <location>
        <begin position="1"/>
        <end position="19"/>
    </location>
</feature>
<organism evidence="2 3">
    <name type="scientific">Ophiocordyceps sinensis</name>
    <dbReference type="NCBI Taxonomy" id="72228"/>
    <lineage>
        <taxon>Eukaryota</taxon>
        <taxon>Fungi</taxon>
        <taxon>Dikarya</taxon>
        <taxon>Ascomycota</taxon>
        <taxon>Pezizomycotina</taxon>
        <taxon>Sordariomycetes</taxon>
        <taxon>Hypocreomycetidae</taxon>
        <taxon>Hypocreales</taxon>
        <taxon>Ophiocordycipitaceae</taxon>
        <taxon>Ophiocordyceps</taxon>
    </lineage>
</organism>
<feature type="region of interest" description="Disordered" evidence="1">
    <location>
        <begin position="1"/>
        <end position="24"/>
    </location>
</feature>
<sequence length="377" mass="41173">MKPSADPQSLQKGSTTNPHSEVPIEARLEALRNAGSMSSTNPHSEGFVEARLAALNKDGSLTNPHPESYIQAPVKAESCLQPLNDAGRGEPTGPHPAGFITGADRKSPATPVSIRHIPLELPLNVRAVLSAPYMLRRPWHDDDEVEPVDTGDAPGQVVCVTQSSKTPCFSLEWQSIRYDFFYDTASDGLVLCNRSSVPAEARAILDDNSLDDDRVLLGPRAAHVLHPGSWRISVVGDGEKWTDILLFHRRYIVEKSATRDLQAGLKRRNEVQAENAPKCRRKEDGDSGHSVVLLANQIEDKMTVITSGHSSADLQLGKPCSSANYSLSNLRSIVVRKGSSSVFRANHSIFGNMTVKVLRNLKEPSAPSVPKIARMWQ</sequence>
<protein>
    <submittedName>
        <fullName evidence="2">Uncharacterized protein</fullName>
    </submittedName>
</protein>
<evidence type="ECO:0000313" key="2">
    <source>
        <dbReference type="EMBL" id="KAF4509342.1"/>
    </source>
</evidence>
<evidence type="ECO:0000256" key="1">
    <source>
        <dbReference type="SAM" id="MobiDB-lite"/>
    </source>
</evidence>
<reference evidence="2 3" key="1">
    <citation type="journal article" date="2020" name="Genome Biol. Evol.">
        <title>A new high-quality draft genome assembly of the Chinese cordyceps Ophiocordyceps sinensis.</title>
        <authorList>
            <person name="Shu R."/>
            <person name="Zhang J."/>
            <person name="Meng Q."/>
            <person name="Zhang H."/>
            <person name="Zhou G."/>
            <person name="Li M."/>
            <person name="Wu P."/>
            <person name="Zhao Y."/>
            <person name="Chen C."/>
            <person name="Qin Q."/>
        </authorList>
    </citation>
    <scope>NUCLEOTIDE SEQUENCE [LARGE SCALE GENOMIC DNA]</scope>
    <source>
        <strain evidence="2 3">IOZ07</strain>
    </source>
</reference>
<accession>A0A8H4V634</accession>
<comment type="caution">
    <text evidence="2">The sequence shown here is derived from an EMBL/GenBank/DDBJ whole genome shotgun (WGS) entry which is preliminary data.</text>
</comment>
<keyword evidence="3" id="KW-1185">Reference proteome</keyword>
<dbReference type="AlphaFoldDB" id="A0A8H4V634"/>
<dbReference type="OrthoDB" id="10655126at2759"/>
<name>A0A8H4V634_9HYPO</name>
<dbReference type="Proteomes" id="UP000557566">
    <property type="component" value="Unassembled WGS sequence"/>
</dbReference>